<keyword evidence="11" id="KW-1185">Reference proteome</keyword>
<evidence type="ECO:0000313" key="10">
    <source>
        <dbReference type="EMBL" id="CAI9111979.1"/>
    </source>
</evidence>
<dbReference type="HAMAP" id="MF_01547">
    <property type="entry name" value="RNA_methyltr_E"/>
    <property type="match status" value="1"/>
</dbReference>
<dbReference type="Pfam" id="PF11861">
    <property type="entry name" value="DUF3381"/>
    <property type="match status" value="1"/>
</dbReference>
<dbReference type="EMBL" id="OX459124">
    <property type="protein sequence ID" value="CAI9111979.1"/>
    <property type="molecule type" value="Genomic_DNA"/>
</dbReference>
<feature type="region of interest" description="Disordered" evidence="6">
    <location>
        <begin position="417"/>
        <end position="454"/>
    </location>
</feature>
<feature type="region of interest" description="Disordered" evidence="6">
    <location>
        <begin position="364"/>
        <end position="390"/>
    </location>
</feature>
<proteinExistence type="inferred from homology"/>
<feature type="region of interest" description="Disordered" evidence="6">
    <location>
        <begin position="1021"/>
        <end position="1056"/>
    </location>
</feature>
<evidence type="ECO:0000259" key="8">
    <source>
        <dbReference type="Pfam" id="PF07780"/>
    </source>
</evidence>
<reference evidence="10" key="1">
    <citation type="submission" date="2023-03" db="EMBL/GenBank/DDBJ databases">
        <authorList>
            <person name="Julca I."/>
        </authorList>
    </citation>
    <scope>NUCLEOTIDE SEQUENCE</scope>
</reference>
<feature type="region of interest" description="Disordered" evidence="6">
    <location>
        <begin position="1094"/>
        <end position="1125"/>
    </location>
</feature>
<dbReference type="InterPro" id="IPR002877">
    <property type="entry name" value="RNA_MeTrfase_FtsJ_dom"/>
</dbReference>
<dbReference type="GO" id="GO:0000466">
    <property type="term" value="P:maturation of 5.8S rRNA from tricistronic rRNA transcript (SSU-rRNA, 5.8S rRNA, LSU-rRNA)"/>
    <property type="evidence" value="ECO:0007669"/>
    <property type="project" value="TreeGrafter"/>
</dbReference>
<protein>
    <submittedName>
        <fullName evidence="10">OLC1v1012335C1</fullName>
    </submittedName>
</protein>
<sequence length="1293" mass="146441">MGKVKGKHRLDKYYTLSKESGYWSRAAFKLTQLDSKYNFFHSSPTVLDLCAAPGSWMQVAADRTPVSRLIVGVDRDPIRPVRGAVAIREDITKPRCKSAIRKVLSDYGRKAFDLVLHDGSPNIGGAMAMEATVQNALVISAVKLAAEFLAPKGTFITKVFRSRDYCAVLYCLKQLFEKVEVVKPHGSRMESCEIYLLGFRYKAPVKIDPRLLDVKHLFNEGKQPAKVVDVLRGSRQKRHRDGYADGETVLRKAFPAADFIGSNNPLDILGSVTTITFEDPESLPIKKNSLTTEEVKALCDDLCVLGKQDFKHLLKWHKQMRQAMFPMKATSGSEESEPPVEDDPEEKVLNEMLELRNAMERKKKKAKILDAKRRAKDRARKGQGMPSDSVMDDFVDQELFSLSSMKGKKDLLAADNNMHEDESSVSGMSDCEGSRDKESDDASRIDTDESRKRYDEQLERFLDEDYEHNVVKKEGKTKQRRRAKKNEGTHLFEGANDNDMIVSDQDSDNDVGDHEVNPLLVPLVEEMQTQEEVAVRWYSQDVFDEDDGMQEFESDDEMKKLDDLTLGEHLKKINEASEKKQPGKNAQNCLQEAQVSKASEDLEIVAAPATDYSSDSSSSDDSDEDEIETKAEILAYAKKMLNKKQRELILDDAYNKYMYHGDDVGLPKWFADEEKKHNQPNKPITKEEIAAMRAHFKEINARPAKKVAEAKARKKRVTLRKLEKVKKAANSISNQTDIHDRSKRRMIEQLYSKAMPKRPRKEYVIAKKGVQVKVELDIYAGLVRGIREWLKRHWKVWLGKANSNRDPIVANLQPEMEDDRIKLDPEAAHYFTMTEFTSIFLDATDIGRTEAWKEMNLAIRCRVPGNSNFVDVDSDSRLFEVLNLHGFDNFINFCVSDSDFNAGDPINLHENIEVESDLHVNTDGLAFGKSQLGFRDNVGSDIDMSLYMSSGDLKLSRGSEVLEKDSFFVNTVVILGQLRENVGMTSGNVIGNQSIVFHDVNDLCKTVNTFLDASVTKEKKKRKRKLHQTKKPCTMRRNSRIFNSKEGTSTDNVDDLVNDERNSEDELYALSDNDDIHLEGDDIMLSKYSTEEFENDGESDSVLSDSEGSNGDNSDSDLEEDPMNGCLNRDEFQVLEGEKFKLLPARWIAEKIEALVRSDRNVKIQVLRETLSKYGIHPLNLQLFRARTLAAENVDGSHADSYKALPKYFQMVMATNPGSVAKIKRHMGLLDAVNKEVPHAVCIENALTIFCPIFKAQFPGLLLTKLFWKASKAYTEVDQKDNGQYSKHKSSGL</sequence>
<feature type="compositionally biased region" description="Basic and acidic residues" evidence="6">
    <location>
        <begin position="432"/>
        <end position="454"/>
    </location>
</feature>
<feature type="compositionally biased region" description="Low complexity" evidence="6">
    <location>
        <begin position="1103"/>
        <end position="1113"/>
    </location>
</feature>
<evidence type="ECO:0000259" key="7">
    <source>
        <dbReference type="Pfam" id="PF01728"/>
    </source>
</evidence>
<keyword evidence="4" id="KW-0949">S-adenosyl-L-methionine</keyword>
<keyword evidence="3" id="KW-0808">Transferase</keyword>
<dbReference type="GO" id="GO:0030687">
    <property type="term" value="C:preribosome, large subunit precursor"/>
    <property type="evidence" value="ECO:0007669"/>
    <property type="project" value="TreeGrafter"/>
</dbReference>
<feature type="compositionally biased region" description="Basic residues" evidence="6">
    <location>
        <begin position="1021"/>
        <end position="1039"/>
    </location>
</feature>
<dbReference type="InterPro" id="IPR015507">
    <property type="entry name" value="rRNA-MeTfrase_E"/>
</dbReference>
<dbReference type="InterPro" id="IPR050082">
    <property type="entry name" value="RNA_methyltr_RlmE"/>
</dbReference>
<feature type="region of interest" description="Disordered" evidence="6">
    <location>
        <begin position="575"/>
        <end position="594"/>
    </location>
</feature>
<dbReference type="InterPro" id="IPR029063">
    <property type="entry name" value="SAM-dependent_MTases_sf"/>
</dbReference>
<keyword evidence="2" id="KW-0489">Methyltransferase</keyword>
<dbReference type="GO" id="GO:0000463">
    <property type="term" value="P:maturation of LSU-rRNA from tricistronic rRNA transcript (SSU-rRNA, 5.8S rRNA, LSU-rRNA)"/>
    <property type="evidence" value="ECO:0007669"/>
    <property type="project" value="TreeGrafter"/>
</dbReference>
<dbReference type="GO" id="GO:0016435">
    <property type="term" value="F:rRNA (guanine) methyltransferase activity"/>
    <property type="evidence" value="ECO:0007669"/>
    <property type="project" value="TreeGrafter"/>
</dbReference>
<dbReference type="InterPro" id="IPR012920">
    <property type="entry name" value="rRNA_MeTfrase_SPB1-like_C"/>
</dbReference>
<dbReference type="Proteomes" id="UP001161247">
    <property type="component" value="Chromosome 7"/>
</dbReference>
<name>A0AAV1DWD3_OLDCO</name>
<feature type="region of interest" description="Disordered" evidence="6">
    <location>
        <begin position="607"/>
        <end position="626"/>
    </location>
</feature>
<feature type="compositionally biased region" description="Polar residues" evidence="6">
    <location>
        <begin position="584"/>
        <end position="594"/>
    </location>
</feature>
<dbReference type="Pfam" id="PF01728">
    <property type="entry name" value="FtsJ"/>
    <property type="match status" value="1"/>
</dbReference>
<dbReference type="InterPro" id="IPR024576">
    <property type="entry name" value="rRNA_MeTfrase_Spb1_DUF3381"/>
</dbReference>
<dbReference type="PANTHER" id="PTHR10920:SF21">
    <property type="entry name" value="RRNA METHYLTRANSFERASE-RELATED"/>
    <property type="match status" value="1"/>
</dbReference>
<accession>A0AAV1DWD3</accession>
<dbReference type="SUPFAM" id="SSF53335">
    <property type="entry name" value="S-adenosyl-L-methionine-dependent methyltransferases"/>
    <property type="match status" value="1"/>
</dbReference>
<keyword evidence="1" id="KW-0690">Ribosome biogenesis</keyword>
<evidence type="ECO:0000256" key="6">
    <source>
        <dbReference type="SAM" id="MobiDB-lite"/>
    </source>
</evidence>
<evidence type="ECO:0000256" key="1">
    <source>
        <dbReference type="ARBA" id="ARBA00022517"/>
    </source>
</evidence>
<feature type="domain" description="DUF3381" evidence="9">
    <location>
        <begin position="235"/>
        <end position="380"/>
    </location>
</feature>
<evidence type="ECO:0000313" key="11">
    <source>
        <dbReference type="Proteomes" id="UP001161247"/>
    </source>
</evidence>
<dbReference type="PANTHER" id="PTHR10920">
    <property type="entry name" value="RIBOSOMAL RNA METHYLTRANSFERASE"/>
    <property type="match status" value="1"/>
</dbReference>
<dbReference type="Pfam" id="PF07780">
    <property type="entry name" value="Spb1_C"/>
    <property type="match status" value="1"/>
</dbReference>
<feature type="domain" description="Ribosomal RNA methyltransferase SPB1-like C-terminal" evidence="8">
    <location>
        <begin position="598"/>
        <end position="773"/>
    </location>
</feature>
<evidence type="ECO:0000256" key="4">
    <source>
        <dbReference type="ARBA" id="ARBA00022691"/>
    </source>
</evidence>
<dbReference type="Gene3D" id="3.40.50.150">
    <property type="entry name" value="Vaccinia Virus protein VP39"/>
    <property type="match status" value="1"/>
</dbReference>
<dbReference type="GO" id="GO:0005730">
    <property type="term" value="C:nucleolus"/>
    <property type="evidence" value="ECO:0007669"/>
    <property type="project" value="TreeGrafter"/>
</dbReference>
<evidence type="ECO:0000259" key="9">
    <source>
        <dbReference type="Pfam" id="PF11861"/>
    </source>
</evidence>
<feature type="region of interest" description="Disordered" evidence="6">
    <location>
        <begin position="472"/>
        <end position="515"/>
    </location>
</feature>
<feature type="domain" description="Ribosomal RNA methyltransferase FtsJ" evidence="7">
    <location>
        <begin position="22"/>
        <end position="201"/>
    </location>
</feature>
<organism evidence="10 11">
    <name type="scientific">Oldenlandia corymbosa var. corymbosa</name>
    <dbReference type="NCBI Taxonomy" id="529605"/>
    <lineage>
        <taxon>Eukaryota</taxon>
        <taxon>Viridiplantae</taxon>
        <taxon>Streptophyta</taxon>
        <taxon>Embryophyta</taxon>
        <taxon>Tracheophyta</taxon>
        <taxon>Spermatophyta</taxon>
        <taxon>Magnoliopsida</taxon>
        <taxon>eudicotyledons</taxon>
        <taxon>Gunneridae</taxon>
        <taxon>Pentapetalae</taxon>
        <taxon>asterids</taxon>
        <taxon>lamiids</taxon>
        <taxon>Gentianales</taxon>
        <taxon>Rubiaceae</taxon>
        <taxon>Rubioideae</taxon>
        <taxon>Spermacoceae</taxon>
        <taxon>Hedyotis-Oldenlandia complex</taxon>
        <taxon>Oldenlandia</taxon>
    </lineage>
</organism>
<feature type="compositionally biased region" description="Polar residues" evidence="6">
    <location>
        <begin position="1040"/>
        <end position="1051"/>
    </location>
</feature>
<gene>
    <name evidence="10" type="ORF">OLC1_LOCUS19256</name>
</gene>
<dbReference type="GO" id="GO:0008650">
    <property type="term" value="F:rRNA (uridine-2'-O-)-methyltransferase activity"/>
    <property type="evidence" value="ECO:0007669"/>
    <property type="project" value="TreeGrafter"/>
</dbReference>
<evidence type="ECO:0000256" key="5">
    <source>
        <dbReference type="ARBA" id="ARBA00023242"/>
    </source>
</evidence>
<evidence type="ECO:0000256" key="2">
    <source>
        <dbReference type="ARBA" id="ARBA00022603"/>
    </source>
</evidence>
<keyword evidence="5" id="KW-0539">Nucleus</keyword>
<evidence type="ECO:0000256" key="3">
    <source>
        <dbReference type="ARBA" id="ARBA00022679"/>
    </source>
</evidence>